<dbReference type="Pfam" id="PF00296">
    <property type="entry name" value="Bac_luciferase"/>
    <property type="match status" value="1"/>
</dbReference>
<sequence length="325" mass="36246">MKLSILDQSPIAPNETAHDALKGSLNLAQLGESLGYARYWLTEHHGLSNLASSAPEVLLAYIGAHTNHIRIGAGAILLPHYRPYKVAELFNTLSTLFPNRVDLGIGRAPGGSAEATNALSTQYLKQVWALPELLEELLMFLKDDFPAEHEYNKVAVLPKPDVQPTPWLLGTSEKSALLAAKNGMPYVFGEFMSEQDGKAIVQSYREHFQQWNSNVKPEVIVTVSVICAETTQEAEERAVKSLIPAVQGDDKAHKVLEFDQLSEREKEMLYEMKRNIIIGNPNVVKKELQSLRNKYGCEEIMISTNTISYEDRVQSYRLIAKALLA</sequence>
<comment type="similarity">
    <text evidence="1">To bacterial alkanal monooxygenase alpha and beta chains.</text>
</comment>
<comment type="caution">
    <text evidence="3">The sequence shown here is derived from an EMBL/GenBank/DDBJ whole genome shotgun (WGS) entry which is preliminary data.</text>
</comment>
<dbReference type="PANTHER" id="PTHR30137">
    <property type="entry name" value="LUCIFERASE-LIKE MONOOXYGENASE"/>
    <property type="match status" value="1"/>
</dbReference>
<feature type="domain" description="Luciferase-like" evidence="2">
    <location>
        <begin position="1"/>
        <end position="292"/>
    </location>
</feature>
<accession>A0A2T4PWV9</accession>
<dbReference type="InterPro" id="IPR019949">
    <property type="entry name" value="CmoO-like"/>
</dbReference>
<dbReference type="InterPro" id="IPR050766">
    <property type="entry name" value="Bact_Lucif_Oxidored"/>
</dbReference>
<organism evidence="3 4">
    <name type="scientific">Mammaliicoccus vitulinus</name>
    <dbReference type="NCBI Taxonomy" id="71237"/>
    <lineage>
        <taxon>Bacteria</taxon>
        <taxon>Bacillati</taxon>
        <taxon>Bacillota</taxon>
        <taxon>Bacilli</taxon>
        <taxon>Bacillales</taxon>
        <taxon>Staphylococcaceae</taxon>
        <taxon>Mammaliicoccus</taxon>
    </lineage>
</organism>
<evidence type="ECO:0000313" key="3">
    <source>
        <dbReference type="EMBL" id="PTI30993.1"/>
    </source>
</evidence>
<dbReference type="CDD" id="cd00347">
    <property type="entry name" value="Flavin_utilizing_monoxygenases"/>
    <property type="match status" value="2"/>
</dbReference>
<name>A0A2T4PWV9_9STAP</name>
<dbReference type="NCBIfam" id="TIGR03558">
    <property type="entry name" value="oxido_grp_1"/>
    <property type="match status" value="1"/>
</dbReference>
<dbReference type="RefSeq" id="WP_107556612.1">
    <property type="nucleotide sequence ID" value="NZ_PZFK01000002.1"/>
</dbReference>
<evidence type="ECO:0000313" key="4">
    <source>
        <dbReference type="Proteomes" id="UP000241209"/>
    </source>
</evidence>
<evidence type="ECO:0000256" key="1">
    <source>
        <dbReference type="ARBA" id="ARBA00007789"/>
    </source>
</evidence>
<reference evidence="3 4" key="1">
    <citation type="journal article" date="2016" name="Front. Microbiol.">
        <title>Comprehensive Phylogenetic Analysis of Bovine Non-aureus Staphylococci Species Based on Whole-Genome Sequencing.</title>
        <authorList>
            <person name="Naushad S."/>
            <person name="Barkema H.W."/>
            <person name="Luby C."/>
            <person name="Condas L.A."/>
            <person name="Nobrega D.B."/>
            <person name="Carson D.A."/>
            <person name="De Buck J."/>
        </authorList>
    </citation>
    <scope>NUCLEOTIDE SEQUENCE [LARGE SCALE GENOMIC DNA]</scope>
    <source>
        <strain evidence="3 4">SNUC 2204</strain>
    </source>
</reference>
<dbReference type="Proteomes" id="UP000241209">
    <property type="component" value="Unassembled WGS sequence"/>
</dbReference>
<dbReference type="Gene3D" id="3.20.20.30">
    <property type="entry name" value="Luciferase-like domain"/>
    <property type="match status" value="1"/>
</dbReference>
<dbReference type="EMBL" id="PZFK01000002">
    <property type="protein sequence ID" value="PTI30993.1"/>
    <property type="molecule type" value="Genomic_DNA"/>
</dbReference>
<dbReference type="InterPro" id="IPR036661">
    <property type="entry name" value="Luciferase-like_sf"/>
</dbReference>
<dbReference type="InterPro" id="IPR011251">
    <property type="entry name" value="Luciferase-like_dom"/>
</dbReference>
<gene>
    <name evidence="3" type="ORF">BU072_01135</name>
</gene>
<evidence type="ECO:0000259" key="2">
    <source>
        <dbReference type="Pfam" id="PF00296"/>
    </source>
</evidence>
<protein>
    <submittedName>
        <fullName evidence="3">LLM class flavin-dependent oxidoreductase</fullName>
    </submittedName>
</protein>
<dbReference type="SUPFAM" id="SSF51679">
    <property type="entry name" value="Bacterial luciferase-like"/>
    <property type="match status" value="1"/>
</dbReference>
<dbReference type="PANTHER" id="PTHR30137:SF20">
    <property type="entry name" value="N-ACETYL-S-ALKYLCYSTEINE MONOOXYGENASE"/>
    <property type="match status" value="1"/>
</dbReference>
<dbReference type="GO" id="GO:0005829">
    <property type="term" value="C:cytosol"/>
    <property type="evidence" value="ECO:0007669"/>
    <property type="project" value="TreeGrafter"/>
</dbReference>
<dbReference type="GO" id="GO:0016705">
    <property type="term" value="F:oxidoreductase activity, acting on paired donors, with incorporation or reduction of molecular oxygen"/>
    <property type="evidence" value="ECO:0007669"/>
    <property type="project" value="InterPro"/>
</dbReference>
<dbReference type="AlphaFoldDB" id="A0A2T4PWV9"/>
<proteinExistence type="predicted"/>
<dbReference type="STRING" id="1167632.GCA_000286335_02265"/>